<organism evidence="1">
    <name type="scientific">Cyprideis torosa</name>
    <dbReference type="NCBI Taxonomy" id="163714"/>
    <lineage>
        <taxon>Eukaryota</taxon>
        <taxon>Metazoa</taxon>
        <taxon>Ecdysozoa</taxon>
        <taxon>Arthropoda</taxon>
        <taxon>Crustacea</taxon>
        <taxon>Oligostraca</taxon>
        <taxon>Ostracoda</taxon>
        <taxon>Podocopa</taxon>
        <taxon>Podocopida</taxon>
        <taxon>Cytherocopina</taxon>
        <taxon>Cytheroidea</taxon>
        <taxon>Cytherideidae</taxon>
        <taxon>Cyprideis</taxon>
    </lineage>
</organism>
<reference evidence="1" key="1">
    <citation type="submission" date="2020-11" db="EMBL/GenBank/DDBJ databases">
        <authorList>
            <person name="Tran Van P."/>
        </authorList>
    </citation>
    <scope>NUCLEOTIDE SEQUENCE</scope>
</reference>
<evidence type="ECO:0000313" key="1">
    <source>
        <dbReference type="EMBL" id="CAD7235313.1"/>
    </source>
</evidence>
<name>A0A7R8WP70_9CRUS</name>
<dbReference type="AlphaFoldDB" id="A0A7R8WP70"/>
<sequence>MAPRRKTAEGSERDSVTLSKPKKLLEKIQRGIGEVILGKDRIPYPGIATETRTERNGYPPELRWTFDRAGGRDVDYGGEVGIASAERQGKIMIRGETDKVMSFMPGWRLTIRRGGIMLGYCGVCGILGCYIGIKIGDLQRKYHQAIIETEDETELMLS</sequence>
<gene>
    <name evidence="1" type="ORF">CTOB1V02_LOCUS13128</name>
</gene>
<protein>
    <submittedName>
        <fullName evidence="1">Uncharacterized protein</fullName>
    </submittedName>
</protein>
<dbReference type="EMBL" id="OB672166">
    <property type="protein sequence ID" value="CAD7235313.1"/>
    <property type="molecule type" value="Genomic_DNA"/>
</dbReference>
<proteinExistence type="predicted"/>
<accession>A0A7R8WP70</accession>